<reference evidence="9" key="1">
    <citation type="journal article" date="2018" name="Gigascience">
        <title>Genome assembly of the Pink Ipe (Handroanthus impetiginosus, Bignoniaceae), a highly valued, ecologically keystone Neotropical timber forest tree.</title>
        <authorList>
            <person name="Silva-Junior O.B."/>
            <person name="Grattapaglia D."/>
            <person name="Novaes E."/>
            <person name="Collevatti R.G."/>
        </authorList>
    </citation>
    <scope>NUCLEOTIDE SEQUENCE [LARGE SCALE GENOMIC DNA]</scope>
    <source>
        <strain evidence="9">cv. UFG-1</strain>
    </source>
</reference>
<dbReference type="PROSITE" id="PS50863">
    <property type="entry name" value="B3"/>
    <property type="match status" value="2"/>
</dbReference>
<dbReference type="SMART" id="SM01019">
    <property type="entry name" value="B3"/>
    <property type="match status" value="2"/>
</dbReference>
<dbReference type="InterPro" id="IPR015300">
    <property type="entry name" value="DNA-bd_pseudobarrel_sf"/>
</dbReference>
<evidence type="ECO:0000313" key="8">
    <source>
        <dbReference type="EMBL" id="PIN12618.1"/>
    </source>
</evidence>
<comment type="subcellular location">
    <subcellularLocation>
        <location evidence="1">Nucleus</location>
    </subcellularLocation>
</comment>
<gene>
    <name evidence="8" type="ORF">CDL12_14771</name>
</gene>
<dbReference type="GO" id="GO:0005634">
    <property type="term" value="C:nucleus"/>
    <property type="evidence" value="ECO:0007669"/>
    <property type="project" value="UniProtKB-SubCell"/>
</dbReference>
<dbReference type="InterPro" id="IPR039218">
    <property type="entry name" value="REM_fam"/>
</dbReference>
<keyword evidence="3" id="KW-0805">Transcription regulation</keyword>
<feature type="domain" description="TF-B3" evidence="7">
    <location>
        <begin position="8"/>
        <end position="101"/>
    </location>
</feature>
<keyword evidence="4" id="KW-0238">DNA-binding</keyword>
<dbReference type="InterPro" id="IPR003340">
    <property type="entry name" value="B3_DNA-bd"/>
</dbReference>
<evidence type="ECO:0000256" key="2">
    <source>
        <dbReference type="ARBA" id="ARBA00022737"/>
    </source>
</evidence>
<keyword evidence="2" id="KW-0677">Repeat</keyword>
<evidence type="ECO:0000256" key="1">
    <source>
        <dbReference type="ARBA" id="ARBA00004123"/>
    </source>
</evidence>
<evidence type="ECO:0000313" key="9">
    <source>
        <dbReference type="Proteomes" id="UP000231279"/>
    </source>
</evidence>
<evidence type="ECO:0000256" key="3">
    <source>
        <dbReference type="ARBA" id="ARBA00023015"/>
    </source>
</evidence>
<dbReference type="PANTHER" id="PTHR31674">
    <property type="entry name" value="B3 DOMAIN-CONTAINING PROTEIN REM-LIKE 3-RELATED"/>
    <property type="match status" value="1"/>
</dbReference>
<dbReference type="PANTHER" id="PTHR31674:SF62">
    <property type="entry name" value="B3 DOMAIN-CONTAINING PROTEIN REM14-RELATED"/>
    <property type="match status" value="1"/>
</dbReference>
<proteinExistence type="predicted"/>
<dbReference type="AlphaFoldDB" id="A0A2G9H529"/>
<protein>
    <recommendedName>
        <fullName evidence="7">TF-B3 domain-containing protein</fullName>
    </recommendedName>
</protein>
<keyword evidence="5" id="KW-0804">Transcription</keyword>
<evidence type="ECO:0000259" key="7">
    <source>
        <dbReference type="PROSITE" id="PS50863"/>
    </source>
</evidence>
<organism evidence="8 9">
    <name type="scientific">Handroanthus impetiginosus</name>
    <dbReference type="NCBI Taxonomy" id="429701"/>
    <lineage>
        <taxon>Eukaryota</taxon>
        <taxon>Viridiplantae</taxon>
        <taxon>Streptophyta</taxon>
        <taxon>Embryophyta</taxon>
        <taxon>Tracheophyta</taxon>
        <taxon>Spermatophyta</taxon>
        <taxon>Magnoliopsida</taxon>
        <taxon>eudicotyledons</taxon>
        <taxon>Gunneridae</taxon>
        <taxon>Pentapetalae</taxon>
        <taxon>asterids</taxon>
        <taxon>lamiids</taxon>
        <taxon>Lamiales</taxon>
        <taxon>Bignoniaceae</taxon>
        <taxon>Crescentiina</taxon>
        <taxon>Tabebuia alliance</taxon>
        <taxon>Handroanthus</taxon>
    </lineage>
</organism>
<name>A0A2G9H529_9LAMI</name>
<dbReference type="GO" id="GO:0003677">
    <property type="term" value="F:DNA binding"/>
    <property type="evidence" value="ECO:0007669"/>
    <property type="project" value="UniProtKB-KW"/>
</dbReference>
<sequence>MEEKLAKTMRFFKVMIPGFHEKLNLPPDFCKKVKQEKSEWATVKSRKGTWKIKVCRNYEGLMCFKDGWANFVNRHGLSIGDTVFFEHIGHLHFNALVFDPTACEKEFVVEFKKGNGGVNGNYNPRNTKGEPAKECSTSCKNPNPHFILTMKPHHAHRPSAVTIPAEFGRAHLRNKSSITLRDPHAKKWQVKLRIQTKPKARWRMSKGWLDFYASNNLKDGDVCVFNLNCGSKKSTTVLMDVQIFPAPL</sequence>
<keyword evidence="6" id="KW-0539">Nucleus</keyword>
<comment type="caution">
    <text evidence="8">The sequence shown here is derived from an EMBL/GenBank/DDBJ whole genome shotgun (WGS) entry which is preliminary data.</text>
</comment>
<feature type="domain" description="TF-B3" evidence="7">
    <location>
        <begin position="146"/>
        <end position="247"/>
    </location>
</feature>
<dbReference type="STRING" id="429701.A0A2G9H529"/>
<keyword evidence="9" id="KW-1185">Reference proteome</keyword>
<evidence type="ECO:0000256" key="4">
    <source>
        <dbReference type="ARBA" id="ARBA00023125"/>
    </source>
</evidence>
<evidence type="ECO:0000256" key="5">
    <source>
        <dbReference type="ARBA" id="ARBA00023163"/>
    </source>
</evidence>
<dbReference type="EMBL" id="NKXS01002651">
    <property type="protein sequence ID" value="PIN12618.1"/>
    <property type="molecule type" value="Genomic_DNA"/>
</dbReference>
<dbReference type="SUPFAM" id="SSF101936">
    <property type="entry name" value="DNA-binding pseudobarrel domain"/>
    <property type="match status" value="2"/>
</dbReference>
<dbReference type="Pfam" id="PF02362">
    <property type="entry name" value="B3"/>
    <property type="match status" value="2"/>
</dbReference>
<dbReference type="OrthoDB" id="1109907at2759"/>
<evidence type="ECO:0000256" key="6">
    <source>
        <dbReference type="ARBA" id="ARBA00023242"/>
    </source>
</evidence>
<dbReference type="Proteomes" id="UP000231279">
    <property type="component" value="Unassembled WGS sequence"/>
</dbReference>
<accession>A0A2G9H529</accession>
<dbReference type="Gene3D" id="2.40.330.10">
    <property type="entry name" value="DNA-binding pseudobarrel domain"/>
    <property type="match status" value="2"/>
</dbReference>
<dbReference type="CDD" id="cd10017">
    <property type="entry name" value="B3_DNA"/>
    <property type="match status" value="2"/>
</dbReference>